<dbReference type="EMBL" id="MU858085">
    <property type="protein sequence ID" value="KAK4214967.1"/>
    <property type="molecule type" value="Genomic_DNA"/>
</dbReference>
<dbReference type="Proteomes" id="UP001301769">
    <property type="component" value="Unassembled WGS sequence"/>
</dbReference>
<reference evidence="2" key="2">
    <citation type="submission" date="2023-05" db="EMBL/GenBank/DDBJ databases">
        <authorList>
            <consortium name="Lawrence Berkeley National Laboratory"/>
            <person name="Steindorff A."/>
            <person name="Hensen N."/>
            <person name="Bonometti L."/>
            <person name="Westerberg I."/>
            <person name="Brannstrom I.O."/>
            <person name="Guillou S."/>
            <person name="Cros-Aarteil S."/>
            <person name="Calhoun S."/>
            <person name="Haridas S."/>
            <person name="Kuo A."/>
            <person name="Mondo S."/>
            <person name="Pangilinan J."/>
            <person name="Riley R."/>
            <person name="Labutti K."/>
            <person name="Andreopoulos B."/>
            <person name="Lipzen A."/>
            <person name="Chen C."/>
            <person name="Yanf M."/>
            <person name="Daum C."/>
            <person name="Ng V."/>
            <person name="Clum A."/>
            <person name="Ohm R."/>
            <person name="Martin F."/>
            <person name="Silar P."/>
            <person name="Natvig D."/>
            <person name="Lalanne C."/>
            <person name="Gautier V."/>
            <person name="Ament-Velasquez S.L."/>
            <person name="Kruys A."/>
            <person name="Hutchinson M.I."/>
            <person name="Powell A.J."/>
            <person name="Barry K."/>
            <person name="Miller A.N."/>
            <person name="Grigoriev I.V."/>
            <person name="Debuchy R."/>
            <person name="Gladieux P."/>
            <person name="Thoren M.H."/>
            <person name="Johannesson H."/>
        </authorList>
    </citation>
    <scope>NUCLEOTIDE SEQUENCE</scope>
    <source>
        <strain evidence="2">PSN293</strain>
    </source>
</reference>
<accession>A0AAN6YE84</accession>
<keyword evidence="3" id="KW-1185">Reference proteome</keyword>
<dbReference type="AlphaFoldDB" id="A0AAN6YE84"/>
<name>A0AAN6YE84_9PEZI</name>
<protein>
    <submittedName>
        <fullName evidence="2">Uncharacterized protein</fullName>
    </submittedName>
</protein>
<evidence type="ECO:0000313" key="2">
    <source>
        <dbReference type="EMBL" id="KAK4214967.1"/>
    </source>
</evidence>
<sequence length="339" mass="38513">MSDRRRSRQRDRTPRSRSRGKQNRRSESAEPVHRRRRRSESRGRTERKPDQPRHRSRSRHRSASRRRGSTERCPLRSSSRTYDKKTSTPHLRKPFLELEYGRYPDLWRFVAMIKDIEAGNWGGQTAYYITVELSIEKGLQLNNLSLSLWLVPLLADGRSDPGADVKHYGPQFIRGVPIPVTHNHGVGGQIVFNAPVGPATANVDLNANNTTAFVIEKAGGLKTTSSIVKDRQKIFTEVYENEKSKSGITNTICLYIVLVAPKAVALDISGEVDVKWRKQTRVMDFKSSLKDPVACVGSWHAIPLPELAPVQEVQDFQTWKSDDYKLRATNDSVLGNNVW</sequence>
<reference evidence="2" key="1">
    <citation type="journal article" date="2023" name="Mol. Phylogenet. Evol.">
        <title>Genome-scale phylogeny and comparative genomics of the fungal order Sordariales.</title>
        <authorList>
            <person name="Hensen N."/>
            <person name="Bonometti L."/>
            <person name="Westerberg I."/>
            <person name="Brannstrom I.O."/>
            <person name="Guillou S."/>
            <person name="Cros-Aarteil S."/>
            <person name="Calhoun S."/>
            <person name="Haridas S."/>
            <person name="Kuo A."/>
            <person name="Mondo S."/>
            <person name="Pangilinan J."/>
            <person name="Riley R."/>
            <person name="LaButti K."/>
            <person name="Andreopoulos B."/>
            <person name="Lipzen A."/>
            <person name="Chen C."/>
            <person name="Yan M."/>
            <person name="Daum C."/>
            <person name="Ng V."/>
            <person name="Clum A."/>
            <person name="Steindorff A."/>
            <person name="Ohm R.A."/>
            <person name="Martin F."/>
            <person name="Silar P."/>
            <person name="Natvig D.O."/>
            <person name="Lalanne C."/>
            <person name="Gautier V."/>
            <person name="Ament-Velasquez S.L."/>
            <person name="Kruys A."/>
            <person name="Hutchinson M.I."/>
            <person name="Powell A.J."/>
            <person name="Barry K."/>
            <person name="Miller A.N."/>
            <person name="Grigoriev I.V."/>
            <person name="Debuchy R."/>
            <person name="Gladieux P."/>
            <person name="Hiltunen Thoren M."/>
            <person name="Johannesson H."/>
        </authorList>
    </citation>
    <scope>NUCLEOTIDE SEQUENCE</scope>
    <source>
        <strain evidence="2">PSN293</strain>
    </source>
</reference>
<proteinExistence type="predicted"/>
<evidence type="ECO:0000256" key="1">
    <source>
        <dbReference type="SAM" id="MobiDB-lite"/>
    </source>
</evidence>
<comment type="caution">
    <text evidence="2">The sequence shown here is derived from an EMBL/GenBank/DDBJ whole genome shotgun (WGS) entry which is preliminary data.</text>
</comment>
<feature type="compositionally biased region" description="Basic and acidic residues" evidence="1">
    <location>
        <begin position="40"/>
        <end position="53"/>
    </location>
</feature>
<organism evidence="2 3">
    <name type="scientific">Rhypophila decipiens</name>
    <dbReference type="NCBI Taxonomy" id="261697"/>
    <lineage>
        <taxon>Eukaryota</taxon>
        <taxon>Fungi</taxon>
        <taxon>Dikarya</taxon>
        <taxon>Ascomycota</taxon>
        <taxon>Pezizomycotina</taxon>
        <taxon>Sordariomycetes</taxon>
        <taxon>Sordariomycetidae</taxon>
        <taxon>Sordariales</taxon>
        <taxon>Naviculisporaceae</taxon>
        <taxon>Rhypophila</taxon>
    </lineage>
</organism>
<feature type="region of interest" description="Disordered" evidence="1">
    <location>
        <begin position="1"/>
        <end position="88"/>
    </location>
</feature>
<evidence type="ECO:0000313" key="3">
    <source>
        <dbReference type="Proteomes" id="UP001301769"/>
    </source>
</evidence>
<feature type="compositionally biased region" description="Basic residues" evidence="1">
    <location>
        <begin position="54"/>
        <end position="67"/>
    </location>
</feature>
<gene>
    <name evidence="2" type="ORF">QBC37DRAFT_386645</name>
</gene>
<feature type="compositionally biased region" description="Basic and acidic residues" evidence="1">
    <location>
        <begin position="1"/>
        <end position="14"/>
    </location>
</feature>